<evidence type="ECO:0000256" key="1">
    <source>
        <dbReference type="SAM" id="SignalP"/>
    </source>
</evidence>
<comment type="caution">
    <text evidence="2">The sequence shown here is derived from an EMBL/GenBank/DDBJ whole genome shotgun (WGS) entry which is preliminary data.</text>
</comment>
<dbReference type="EMBL" id="SJPG01000001">
    <property type="protein sequence ID" value="TWT59840.1"/>
    <property type="molecule type" value="Genomic_DNA"/>
</dbReference>
<dbReference type="OrthoDB" id="211826at2"/>
<keyword evidence="1" id="KW-0732">Signal</keyword>
<name>A0A5C5XA45_9PLAN</name>
<organism evidence="2 3">
    <name type="scientific">Rubinisphaera italica</name>
    <dbReference type="NCBI Taxonomy" id="2527969"/>
    <lineage>
        <taxon>Bacteria</taxon>
        <taxon>Pseudomonadati</taxon>
        <taxon>Planctomycetota</taxon>
        <taxon>Planctomycetia</taxon>
        <taxon>Planctomycetales</taxon>
        <taxon>Planctomycetaceae</taxon>
        <taxon>Rubinisphaera</taxon>
    </lineage>
</organism>
<evidence type="ECO:0000313" key="3">
    <source>
        <dbReference type="Proteomes" id="UP000316095"/>
    </source>
</evidence>
<gene>
    <name evidence="2" type="ORF">Pan54_05510</name>
</gene>
<dbReference type="Proteomes" id="UP000316095">
    <property type="component" value="Unassembled WGS sequence"/>
</dbReference>
<feature type="chain" id="PRO_5022813185" description="Legionella pneumophila major outer membrane protein" evidence="1">
    <location>
        <begin position="19"/>
        <end position="441"/>
    </location>
</feature>
<feature type="signal peptide" evidence="1">
    <location>
        <begin position="1"/>
        <end position="18"/>
    </location>
</feature>
<evidence type="ECO:0008006" key="4">
    <source>
        <dbReference type="Google" id="ProtNLM"/>
    </source>
</evidence>
<accession>A0A5C5XA45</accession>
<keyword evidence="3" id="KW-1185">Reference proteome</keyword>
<reference evidence="2 3" key="1">
    <citation type="submission" date="2019-02" db="EMBL/GenBank/DDBJ databases">
        <title>Deep-cultivation of Planctomycetes and their phenomic and genomic characterization uncovers novel biology.</title>
        <authorList>
            <person name="Wiegand S."/>
            <person name="Jogler M."/>
            <person name="Boedeker C."/>
            <person name="Pinto D."/>
            <person name="Vollmers J."/>
            <person name="Rivas-Marin E."/>
            <person name="Kohn T."/>
            <person name="Peeters S.H."/>
            <person name="Heuer A."/>
            <person name="Rast P."/>
            <person name="Oberbeckmann S."/>
            <person name="Bunk B."/>
            <person name="Jeske O."/>
            <person name="Meyerdierks A."/>
            <person name="Storesund J.E."/>
            <person name="Kallscheuer N."/>
            <person name="Luecker S."/>
            <person name="Lage O.M."/>
            <person name="Pohl T."/>
            <person name="Merkel B.J."/>
            <person name="Hornburger P."/>
            <person name="Mueller R.-W."/>
            <person name="Bruemmer F."/>
            <person name="Labrenz M."/>
            <person name="Spormann A.M."/>
            <person name="Op Den Camp H."/>
            <person name="Overmann J."/>
            <person name="Amann R."/>
            <person name="Jetten M.S.M."/>
            <person name="Mascher T."/>
            <person name="Medema M.H."/>
            <person name="Devos D.P."/>
            <person name="Kaster A.-K."/>
            <person name="Ovreas L."/>
            <person name="Rohde M."/>
            <person name="Galperin M.Y."/>
            <person name="Jogler C."/>
        </authorList>
    </citation>
    <scope>NUCLEOTIDE SEQUENCE [LARGE SCALE GENOMIC DNA]</scope>
    <source>
        <strain evidence="2 3">Pan54</strain>
    </source>
</reference>
<protein>
    <recommendedName>
        <fullName evidence="4">Legionella pneumophila major outer membrane protein</fullName>
    </recommendedName>
</protein>
<dbReference type="AlphaFoldDB" id="A0A5C5XA45"/>
<dbReference type="RefSeq" id="WP_146502026.1">
    <property type="nucleotide sequence ID" value="NZ_SJPG01000001.1"/>
</dbReference>
<sequence precursor="true">MRRLVKSSLLSLFAAGFAGFGSPLESYSADLEVEPVSGICIENSPGLSSYGQGNACNSGCRPVCADPFYYFDVDYLFWSRNSGSATSPIIGGPEALNYGGTGSDFESGVRLKAGAAFENFELQFSWSRIDNWNSTQSGQLVNGISFDSGIGTSFAGANFINGTTGFRSLFAAAEFNPGGGPDETLEDEGLGPVGIFADAAPTFNVQYRSDFNDYEFITKFAPITSRIKFGVGWRHADLDELMSASITGTFRAVDNAVGANGGLSHAALTAANGGNLTLISGAADGFDDETGLLGGVGPDMLNMNERSSTTNSLDGVQFSLDLLLMESDRFLIDSVLKVGAYNNKSTGTFIETYSGIGNDNSVYGRTLTDSSNSVAFVGQVGLGSMYRFNDYVRFRFGWDVIFLSGVALAPEQTTLANTTYTINNDGSLVINGGHVGLEFVY</sequence>
<evidence type="ECO:0000313" key="2">
    <source>
        <dbReference type="EMBL" id="TWT59840.1"/>
    </source>
</evidence>
<proteinExistence type="predicted"/>